<evidence type="ECO:0000256" key="1">
    <source>
        <dbReference type="SAM" id="SignalP"/>
    </source>
</evidence>
<dbReference type="Gramene" id="AUR62020494-RA">
    <property type="protein sequence ID" value="AUR62020494-RA:cds"/>
    <property type="gene ID" value="AUR62020494"/>
</dbReference>
<feature type="signal peptide" evidence="1">
    <location>
        <begin position="1"/>
        <end position="28"/>
    </location>
</feature>
<sequence>MARFTINFVVMAAVFLAAVLVLTRSVDGSYDEQQSMYAPSNEPPPPPPMNPTCRKSLELCNNYGAYSCCKGFACTGRFDNLLVGVGLCTPSNQPPPAQPPQECQIAQQLCQPYGDYDCCEGLTCVHPRTLPSAAGIKPEKLKLPPGVGICEQLAN</sequence>
<dbReference type="EnsemblPlants" id="AUR62020494-RA">
    <property type="protein sequence ID" value="AUR62020494-RA:cds"/>
    <property type="gene ID" value="AUR62020494"/>
</dbReference>
<dbReference type="GeneID" id="110720766"/>
<dbReference type="RefSeq" id="XP_021755499.1">
    <property type="nucleotide sequence ID" value="XM_021899807.1"/>
</dbReference>
<evidence type="ECO:0000313" key="3">
    <source>
        <dbReference type="Proteomes" id="UP000596660"/>
    </source>
</evidence>
<reference evidence="2" key="2">
    <citation type="submission" date="2021-03" db="UniProtKB">
        <authorList>
            <consortium name="EnsemblPlants"/>
        </authorList>
    </citation>
    <scope>IDENTIFICATION</scope>
</reference>
<keyword evidence="1" id="KW-0732">Signal</keyword>
<gene>
    <name evidence="2" type="primary">LOC110720766</name>
</gene>
<accession>A0A803LYE3</accession>
<organism evidence="2 3">
    <name type="scientific">Chenopodium quinoa</name>
    <name type="common">Quinoa</name>
    <dbReference type="NCBI Taxonomy" id="63459"/>
    <lineage>
        <taxon>Eukaryota</taxon>
        <taxon>Viridiplantae</taxon>
        <taxon>Streptophyta</taxon>
        <taxon>Embryophyta</taxon>
        <taxon>Tracheophyta</taxon>
        <taxon>Spermatophyta</taxon>
        <taxon>Magnoliopsida</taxon>
        <taxon>eudicotyledons</taxon>
        <taxon>Gunneridae</taxon>
        <taxon>Pentapetalae</taxon>
        <taxon>Caryophyllales</taxon>
        <taxon>Chenopodiaceae</taxon>
        <taxon>Chenopodioideae</taxon>
        <taxon>Atripliceae</taxon>
        <taxon>Chenopodium</taxon>
    </lineage>
</organism>
<dbReference type="OMA" id="AYEQPTY"/>
<dbReference type="Proteomes" id="UP000596660">
    <property type="component" value="Unplaced"/>
</dbReference>
<dbReference type="AlphaFoldDB" id="A0A803LYE3"/>
<proteinExistence type="predicted"/>
<name>A0A803LYE3_CHEQI</name>
<protein>
    <submittedName>
        <fullName evidence="2">Uncharacterized protein</fullName>
    </submittedName>
</protein>
<evidence type="ECO:0000313" key="2">
    <source>
        <dbReference type="EnsemblPlants" id="AUR62020494-RA:cds"/>
    </source>
</evidence>
<dbReference type="KEGG" id="cqi:110720766"/>
<feature type="chain" id="PRO_5031225081" evidence="1">
    <location>
        <begin position="29"/>
        <end position="155"/>
    </location>
</feature>
<keyword evidence="3" id="KW-1185">Reference proteome</keyword>
<reference evidence="2" key="1">
    <citation type="journal article" date="2017" name="Nature">
        <title>The genome of Chenopodium quinoa.</title>
        <authorList>
            <person name="Jarvis D.E."/>
            <person name="Ho Y.S."/>
            <person name="Lightfoot D.J."/>
            <person name="Schmoeckel S.M."/>
            <person name="Li B."/>
            <person name="Borm T.J.A."/>
            <person name="Ohyanagi H."/>
            <person name="Mineta K."/>
            <person name="Michell C.T."/>
            <person name="Saber N."/>
            <person name="Kharbatia N.M."/>
            <person name="Rupper R.R."/>
            <person name="Sharp A.R."/>
            <person name="Dally N."/>
            <person name="Boughton B.A."/>
            <person name="Woo Y.H."/>
            <person name="Gao G."/>
            <person name="Schijlen E.G.W.M."/>
            <person name="Guo X."/>
            <person name="Momin A.A."/>
            <person name="Negrao S."/>
            <person name="Al-Babili S."/>
            <person name="Gehring C."/>
            <person name="Roessner U."/>
            <person name="Jung C."/>
            <person name="Murphy K."/>
            <person name="Arold S.T."/>
            <person name="Gojobori T."/>
            <person name="van der Linden C.G."/>
            <person name="van Loo E.N."/>
            <person name="Jellen E.N."/>
            <person name="Maughan P.J."/>
            <person name="Tester M."/>
        </authorList>
    </citation>
    <scope>NUCLEOTIDE SEQUENCE [LARGE SCALE GENOMIC DNA]</scope>
    <source>
        <strain evidence="2">cv. PI 614886</strain>
    </source>
</reference>